<organism evidence="1 2">
    <name type="scientific">Heterorhabditis bacteriophora</name>
    <name type="common">Entomopathogenic nematode worm</name>
    <dbReference type="NCBI Taxonomy" id="37862"/>
    <lineage>
        <taxon>Eukaryota</taxon>
        <taxon>Metazoa</taxon>
        <taxon>Ecdysozoa</taxon>
        <taxon>Nematoda</taxon>
        <taxon>Chromadorea</taxon>
        <taxon>Rhabditida</taxon>
        <taxon>Rhabditina</taxon>
        <taxon>Rhabditomorpha</taxon>
        <taxon>Strongyloidea</taxon>
        <taxon>Heterorhabditidae</taxon>
        <taxon>Heterorhabditis</taxon>
    </lineage>
</organism>
<sequence length="112" mass="12949">MISLSCEKKSNNGFYRKLRFTRMHEDSVNLLHREQSIKLLGTPRNARCHITSSSVRETLKDNAEKRCAILSKSIVKIIKRKHSICLDFKAGTGTIYTRTILVPQHFLSKKYI</sequence>
<reference evidence="2" key="1">
    <citation type="submission" date="2016-11" db="UniProtKB">
        <authorList>
            <consortium name="WormBaseParasite"/>
        </authorList>
    </citation>
    <scope>IDENTIFICATION</scope>
</reference>
<name>A0A1I7X7T1_HETBA</name>
<protein>
    <submittedName>
        <fullName evidence="2">Uncharacterized protein</fullName>
    </submittedName>
</protein>
<dbReference type="Proteomes" id="UP000095283">
    <property type="component" value="Unplaced"/>
</dbReference>
<evidence type="ECO:0000313" key="1">
    <source>
        <dbReference type="Proteomes" id="UP000095283"/>
    </source>
</evidence>
<proteinExistence type="predicted"/>
<dbReference type="WBParaSite" id="Hba_13684">
    <property type="protein sequence ID" value="Hba_13684"/>
    <property type="gene ID" value="Hba_13684"/>
</dbReference>
<keyword evidence="1" id="KW-1185">Reference proteome</keyword>
<evidence type="ECO:0000313" key="2">
    <source>
        <dbReference type="WBParaSite" id="Hba_13684"/>
    </source>
</evidence>
<dbReference type="AlphaFoldDB" id="A0A1I7X7T1"/>
<accession>A0A1I7X7T1</accession>